<dbReference type="AlphaFoldDB" id="A0AAN7WHR1"/>
<evidence type="ECO:0000313" key="5">
    <source>
        <dbReference type="Proteomes" id="UP001306508"/>
    </source>
</evidence>
<keyword evidence="1" id="KW-0863">Zinc-finger</keyword>
<feature type="region of interest" description="Disordered" evidence="2">
    <location>
        <begin position="262"/>
        <end position="281"/>
    </location>
</feature>
<keyword evidence="1" id="KW-0862">Zinc</keyword>
<feature type="domain" description="GATA-type" evidence="3">
    <location>
        <begin position="496"/>
        <end position="534"/>
    </location>
</feature>
<feature type="compositionally biased region" description="Low complexity" evidence="2">
    <location>
        <begin position="328"/>
        <end position="337"/>
    </location>
</feature>
<evidence type="ECO:0000256" key="2">
    <source>
        <dbReference type="SAM" id="MobiDB-lite"/>
    </source>
</evidence>
<dbReference type="Proteomes" id="UP001306508">
    <property type="component" value="Unassembled WGS sequence"/>
</dbReference>
<dbReference type="SUPFAM" id="SSF57716">
    <property type="entry name" value="Glucocorticoid receptor-like (DNA-binding domain)"/>
    <property type="match status" value="1"/>
</dbReference>
<evidence type="ECO:0000259" key="3">
    <source>
        <dbReference type="PROSITE" id="PS50114"/>
    </source>
</evidence>
<dbReference type="Gene3D" id="3.30.50.10">
    <property type="entry name" value="Erythroid Transcription Factor GATA-1, subunit A"/>
    <property type="match status" value="1"/>
</dbReference>
<name>A0AAN7WHR1_9SACH</name>
<feature type="region of interest" description="Disordered" evidence="2">
    <location>
        <begin position="328"/>
        <end position="405"/>
    </location>
</feature>
<dbReference type="SMART" id="SM00401">
    <property type="entry name" value="ZnF_GATA"/>
    <property type="match status" value="1"/>
</dbReference>
<feature type="region of interest" description="Disordered" evidence="2">
    <location>
        <begin position="162"/>
        <end position="197"/>
    </location>
</feature>
<comment type="caution">
    <text evidence="4">The sequence shown here is derived from an EMBL/GenBank/DDBJ whole genome shotgun (WGS) entry which is preliminary data.</text>
</comment>
<keyword evidence="5" id="KW-1185">Reference proteome</keyword>
<dbReference type="CDD" id="cd00202">
    <property type="entry name" value="ZnF_GATA"/>
    <property type="match status" value="1"/>
</dbReference>
<dbReference type="InterPro" id="IPR013088">
    <property type="entry name" value="Znf_NHR/GATA"/>
</dbReference>
<gene>
    <name evidence="4" type="ORF">RI543_001685</name>
</gene>
<dbReference type="GO" id="GO:0043565">
    <property type="term" value="F:sequence-specific DNA binding"/>
    <property type="evidence" value="ECO:0007669"/>
    <property type="project" value="InterPro"/>
</dbReference>
<feature type="compositionally biased region" description="Polar residues" evidence="2">
    <location>
        <begin position="477"/>
        <end position="486"/>
    </location>
</feature>
<evidence type="ECO:0000256" key="1">
    <source>
        <dbReference type="PROSITE-ProRule" id="PRU00094"/>
    </source>
</evidence>
<dbReference type="GO" id="GO:0006355">
    <property type="term" value="P:regulation of DNA-templated transcription"/>
    <property type="evidence" value="ECO:0007669"/>
    <property type="project" value="InterPro"/>
</dbReference>
<sequence>MTPQSSPTFLENSSLQLPELQLSQSNVSNPGITKQNVTLPSLRHLQLLPDPRIQENSYIYPDTSERTPMWRNTLLNWCKTEKYHDYLSIKEQNIKTRNYYTANIPKMRTTTTNTITTSNTSTNANMITDTGLSKVFSTSNVPSILQSKDPFYGLSNKPWEFQSPLTPPMSPGRTSQPTFDKKHNTTNQKDNLSNGTNNHDIFNPIISEKLIQCIKKQQIINSNRISKSTSSVNTHKKTNSFKALQIKKMLMDRDVLSINSKKNSTTIDNNNNNNNQSKSSSKSIVITNFITSSTTTATTNEKIKNNDHKNDSNVFMPANEGTTITATTTLLSSPTLSPNVSRSDSPIRRKKNKDNKTPNNNTSRSRSRSHSPVRIVNFSNTTTTPPPPPSSLQYNHNNNNHNCQKTNYSLPRYHTFSLSGSSSPIYLTQPTNHIEDNNYCKTIHNSHNTNSYGNNIMLYSTNSNKKISSKALPRSFSAPNSTNTSPLRGKERRSSHTTTRKCVSCNSQDSPCWRPSWSKKRQHQLCNSCGLRYKKTKTRCLNMKCKKIPTKGELNIMKSQGKTTGTVANNPDIIGPVVGYRCLFCNSITETLD</sequence>
<feature type="compositionally biased region" description="Polar residues" evidence="2">
    <location>
        <begin position="185"/>
        <end position="197"/>
    </location>
</feature>
<protein>
    <recommendedName>
        <fullName evidence="3">GATA-type domain-containing protein</fullName>
    </recommendedName>
</protein>
<dbReference type="EMBL" id="JAWIZZ010000040">
    <property type="protein sequence ID" value="KAK5780563.1"/>
    <property type="molecule type" value="Genomic_DNA"/>
</dbReference>
<feature type="region of interest" description="Disordered" evidence="2">
    <location>
        <begin position="469"/>
        <end position="495"/>
    </location>
</feature>
<dbReference type="InterPro" id="IPR000679">
    <property type="entry name" value="Znf_GATA"/>
</dbReference>
<accession>A0AAN7WHR1</accession>
<dbReference type="Pfam" id="PF00320">
    <property type="entry name" value="GATA"/>
    <property type="match status" value="1"/>
</dbReference>
<reference evidence="5" key="1">
    <citation type="submission" date="2023-07" db="EMBL/GenBank/DDBJ databases">
        <title>A draft genome of Kazachstania heterogenica Y-27499.</title>
        <authorList>
            <person name="Donic C."/>
            <person name="Kralova J.S."/>
            <person name="Fidel L."/>
            <person name="Ben-Dor S."/>
            <person name="Jung S."/>
        </authorList>
    </citation>
    <scope>NUCLEOTIDE SEQUENCE [LARGE SCALE GENOMIC DNA]</scope>
    <source>
        <strain evidence="5">Y27499</strain>
    </source>
</reference>
<evidence type="ECO:0000313" key="4">
    <source>
        <dbReference type="EMBL" id="KAK5780563.1"/>
    </source>
</evidence>
<dbReference type="GO" id="GO:0008270">
    <property type="term" value="F:zinc ion binding"/>
    <property type="evidence" value="ECO:0007669"/>
    <property type="project" value="UniProtKB-KW"/>
</dbReference>
<proteinExistence type="predicted"/>
<organism evidence="4 5">
    <name type="scientific">Arxiozyma heterogenica</name>
    <dbReference type="NCBI Taxonomy" id="278026"/>
    <lineage>
        <taxon>Eukaryota</taxon>
        <taxon>Fungi</taxon>
        <taxon>Dikarya</taxon>
        <taxon>Ascomycota</taxon>
        <taxon>Saccharomycotina</taxon>
        <taxon>Saccharomycetes</taxon>
        <taxon>Saccharomycetales</taxon>
        <taxon>Saccharomycetaceae</taxon>
        <taxon>Arxiozyma</taxon>
    </lineage>
</organism>
<keyword evidence="1" id="KW-0479">Metal-binding</keyword>
<dbReference type="PROSITE" id="PS50114">
    <property type="entry name" value="GATA_ZN_FINGER_2"/>
    <property type="match status" value="1"/>
</dbReference>